<gene>
    <name evidence="3" type="ORF">BD626DRAFT_206632</name>
</gene>
<proteinExistence type="predicted"/>
<evidence type="ECO:0000313" key="3">
    <source>
        <dbReference type="EMBL" id="TRM57847.1"/>
    </source>
</evidence>
<comment type="caution">
    <text evidence="3">The sequence shown here is derived from an EMBL/GenBank/DDBJ whole genome shotgun (WGS) entry which is preliminary data.</text>
</comment>
<dbReference type="STRING" id="97359.A0A550BZ77"/>
<dbReference type="Pfam" id="PF12937">
    <property type="entry name" value="F-box-like"/>
    <property type="match status" value="1"/>
</dbReference>
<keyword evidence="4" id="KW-1185">Reference proteome</keyword>
<dbReference type="OrthoDB" id="3229088at2759"/>
<reference evidence="3 4" key="1">
    <citation type="journal article" date="2019" name="New Phytol.">
        <title>Comparative genomics reveals unique wood-decay strategies and fruiting body development in the Schizophyllaceae.</title>
        <authorList>
            <person name="Almasi E."/>
            <person name="Sahu N."/>
            <person name="Krizsan K."/>
            <person name="Balint B."/>
            <person name="Kovacs G.M."/>
            <person name="Kiss B."/>
            <person name="Cseklye J."/>
            <person name="Drula E."/>
            <person name="Henrissat B."/>
            <person name="Nagy I."/>
            <person name="Chovatia M."/>
            <person name="Adam C."/>
            <person name="LaButti K."/>
            <person name="Lipzen A."/>
            <person name="Riley R."/>
            <person name="Grigoriev I.V."/>
            <person name="Nagy L.G."/>
        </authorList>
    </citation>
    <scope>NUCLEOTIDE SEQUENCE [LARGE SCALE GENOMIC DNA]</scope>
    <source>
        <strain evidence="3 4">NL-1724</strain>
    </source>
</reference>
<feature type="domain" description="F-box" evidence="2">
    <location>
        <begin position="72"/>
        <end position="126"/>
    </location>
</feature>
<feature type="non-terminal residue" evidence="3">
    <location>
        <position position="204"/>
    </location>
</feature>
<name>A0A550BZ77_9AGAR</name>
<evidence type="ECO:0000256" key="1">
    <source>
        <dbReference type="SAM" id="MobiDB-lite"/>
    </source>
</evidence>
<dbReference type="InterPro" id="IPR036047">
    <property type="entry name" value="F-box-like_dom_sf"/>
</dbReference>
<dbReference type="AlphaFoldDB" id="A0A550BZ77"/>
<organism evidence="3 4">
    <name type="scientific">Schizophyllum amplum</name>
    <dbReference type="NCBI Taxonomy" id="97359"/>
    <lineage>
        <taxon>Eukaryota</taxon>
        <taxon>Fungi</taxon>
        <taxon>Dikarya</taxon>
        <taxon>Basidiomycota</taxon>
        <taxon>Agaricomycotina</taxon>
        <taxon>Agaricomycetes</taxon>
        <taxon>Agaricomycetidae</taxon>
        <taxon>Agaricales</taxon>
        <taxon>Schizophyllaceae</taxon>
        <taxon>Schizophyllum</taxon>
    </lineage>
</organism>
<dbReference type="Gene3D" id="1.20.1280.50">
    <property type="match status" value="1"/>
</dbReference>
<evidence type="ECO:0000259" key="2">
    <source>
        <dbReference type="Pfam" id="PF12937"/>
    </source>
</evidence>
<sequence>MYAIMRPTSLPNVEAQRSGHTPSSDEALSIEAYSTQLRHQRAVIEEEMLRLSACLQRIDYELRVNRSLLAPIRRLPAELLGEIFTYVVVGMPKEQWTRYTIQTLCSVCSTWRDVARDTPCLWTAISTHHLFVAREELLLDLQLELSGNLPLEIVGERLLGTPELNDDLLKRMEPHLRRVVEISLVCDCEGLLTNKQAQFNKLRA</sequence>
<dbReference type="SUPFAM" id="SSF81383">
    <property type="entry name" value="F-box domain"/>
    <property type="match status" value="1"/>
</dbReference>
<evidence type="ECO:0000313" key="4">
    <source>
        <dbReference type="Proteomes" id="UP000320762"/>
    </source>
</evidence>
<dbReference type="EMBL" id="VDMD01000042">
    <property type="protein sequence ID" value="TRM57847.1"/>
    <property type="molecule type" value="Genomic_DNA"/>
</dbReference>
<dbReference type="InterPro" id="IPR001810">
    <property type="entry name" value="F-box_dom"/>
</dbReference>
<accession>A0A550BZ77</accession>
<feature type="region of interest" description="Disordered" evidence="1">
    <location>
        <begin position="1"/>
        <end position="24"/>
    </location>
</feature>
<dbReference type="Proteomes" id="UP000320762">
    <property type="component" value="Unassembled WGS sequence"/>
</dbReference>
<protein>
    <recommendedName>
        <fullName evidence="2">F-box domain-containing protein</fullName>
    </recommendedName>
</protein>